<feature type="chain" id="PRO_5028853398" evidence="13">
    <location>
        <begin position="24"/>
        <end position="721"/>
    </location>
</feature>
<keyword evidence="10 11" id="KW-0998">Cell outer membrane</keyword>
<evidence type="ECO:0000256" key="1">
    <source>
        <dbReference type="ARBA" id="ARBA00004571"/>
    </source>
</evidence>
<keyword evidence="4" id="KW-0410">Iron transport</keyword>
<dbReference type="Pfam" id="PF07715">
    <property type="entry name" value="Plug"/>
    <property type="match status" value="1"/>
</dbReference>
<keyword evidence="16" id="KW-0675">Receptor</keyword>
<evidence type="ECO:0000259" key="15">
    <source>
        <dbReference type="Pfam" id="PF07715"/>
    </source>
</evidence>
<dbReference type="InterPro" id="IPR012910">
    <property type="entry name" value="Plug_dom"/>
</dbReference>
<protein>
    <submittedName>
        <fullName evidence="16">TonB-dependent receptor</fullName>
    </submittedName>
</protein>
<name>A0A7G5IIA0_9SPHN</name>
<dbReference type="Pfam" id="PF00593">
    <property type="entry name" value="TonB_dep_Rec_b-barrel"/>
    <property type="match status" value="1"/>
</dbReference>
<comment type="subcellular location">
    <subcellularLocation>
        <location evidence="1 11">Cell outer membrane</location>
        <topology evidence="1 11">Multi-pass membrane protein</topology>
    </subcellularLocation>
</comment>
<keyword evidence="17" id="KW-1185">Reference proteome</keyword>
<dbReference type="GO" id="GO:0006826">
    <property type="term" value="P:iron ion transport"/>
    <property type="evidence" value="ECO:0007669"/>
    <property type="project" value="UniProtKB-KW"/>
</dbReference>
<dbReference type="InterPro" id="IPR039426">
    <property type="entry name" value="TonB-dep_rcpt-like"/>
</dbReference>
<evidence type="ECO:0000256" key="8">
    <source>
        <dbReference type="ARBA" id="ARBA00023077"/>
    </source>
</evidence>
<reference evidence="16 17" key="1">
    <citation type="submission" date="2020-07" db="EMBL/GenBank/DDBJ databases">
        <title>Complete genome sequence for Sandaracinobacter sp. M6.</title>
        <authorList>
            <person name="Tang Y."/>
            <person name="Liu Q."/>
            <person name="Guo Z."/>
            <person name="Lei P."/>
            <person name="Huang B."/>
        </authorList>
    </citation>
    <scope>NUCLEOTIDE SEQUENCE [LARGE SCALE GENOMIC DNA]</scope>
    <source>
        <strain evidence="16 17">M6</strain>
    </source>
</reference>
<feature type="domain" description="TonB-dependent receptor-like beta-barrel" evidence="14">
    <location>
        <begin position="243"/>
        <end position="684"/>
    </location>
</feature>
<accession>A0A7G5IIA0</accession>
<dbReference type="InterPro" id="IPR036942">
    <property type="entry name" value="Beta-barrel_TonB_sf"/>
</dbReference>
<evidence type="ECO:0000256" key="5">
    <source>
        <dbReference type="ARBA" id="ARBA00022692"/>
    </source>
</evidence>
<evidence type="ECO:0000256" key="4">
    <source>
        <dbReference type="ARBA" id="ARBA00022496"/>
    </source>
</evidence>
<dbReference type="GO" id="GO:0009279">
    <property type="term" value="C:cell outer membrane"/>
    <property type="evidence" value="ECO:0007669"/>
    <property type="project" value="UniProtKB-SubCell"/>
</dbReference>
<keyword evidence="9 11" id="KW-0472">Membrane</keyword>
<dbReference type="RefSeq" id="WP_182296602.1">
    <property type="nucleotide sequence ID" value="NZ_CP059851.1"/>
</dbReference>
<dbReference type="PANTHER" id="PTHR32552">
    <property type="entry name" value="FERRICHROME IRON RECEPTOR-RELATED"/>
    <property type="match status" value="1"/>
</dbReference>
<evidence type="ECO:0000256" key="10">
    <source>
        <dbReference type="ARBA" id="ARBA00023237"/>
    </source>
</evidence>
<evidence type="ECO:0000313" key="17">
    <source>
        <dbReference type="Proteomes" id="UP000515292"/>
    </source>
</evidence>
<dbReference type="Gene3D" id="2.40.170.20">
    <property type="entry name" value="TonB-dependent receptor, beta-barrel domain"/>
    <property type="match status" value="1"/>
</dbReference>
<keyword evidence="6" id="KW-0408">Iron</keyword>
<evidence type="ECO:0000313" key="16">
    <source>
        <dbReference type="EMBL" id="QMW23092.1"/>
    </source>
</evidence>
<evidence type="ECO:0000256" key="6">
    <source>
        <dbReference type="ARBA" id="ARBA00023004"/>
    </source>
</evidence>
<gene>
    <name evidence="16" type="ORF">H3309_00810</name>
</gene>
<dbReference type="InterPro" id="IPR000531">
    <property type="entry name" value="Beta-barrel_TonB"/>
</dbReference>
<organism evidence="16 17">
    <name type="scientific">Sandaracinobacteroides saxicola</name>
    <dbReference type="NCBI Taxonomy" id="2759707"/>
    <lineage>
        <taxon>Bacteria</taxon>
        <taxon>Pseudomonadati</taxon>
        <taxon>Pseudomonadota</taxon>
        <taxon>Alphaproteobacteria</taxon>
        <taxon>Sphingomonadales</taxon>
        <taxon>Sphingosinicellaceae</taxon>
        <taxon>Sandaracinobacteroides</taxon>
    </lineage>
</organism>
<dbReference type="Proteomes" id="UP000515292">
    <property type="component" value="Chromosome"/>
</dbReference>
<evidence type="ECO:0000256" key="3">
    <source>
        <dbReference type="ARBA" id="ARBA00022452"/>
    </source>
</evidence>
<evidence type="ECO:0000256" key="2">
    <source>
        <dbReference type="ARBA" id="ARBA00022448"/>
    </source>
</evidence>
<evidence type="ECO:0000256" key="11">
    <source>
        <dbReference type="PROSITE-ProRule" id="PRU01360"/>
    </source>
</evidence>
<dbReference type="KEGG" id="sand:H3309_00810"/>
<evidence type="ECO:0000256" key="12">
    <source>
        <dbReference type="RuleBase" id="RU003357"/>
    </source>
</evidence>
<dbReference type="PANTHER" id="PTHR32552:SF81">
    <property type="entry name" value="TONB-DEPENDENT OUTER MEMBRANE RECEPTOR"/>
    <property type="match status" value="1"/>
</dbReference>
<evidence type="ECO:0000256" key="7">
    <source>
        <dbReference type="ARBA" id="ARBA00023065"/>
    </source>
</evidence>
<keyword evidence="2 11" id="KW-0813">Transport</keyword>
<feature type="signal peptide" evidence="13">
    <location>
        <begin position="1"/>
        <end position="23"/>
    </location>
</feature>
<dbReference type="EMBL" id="CP059851">
    <property type="protein sequence ID" value="QMW23092.1"/>
    <property type="molecule type" value="Genomic_DNA"/>
</dbReference>
<keyword evidence="5 11" id="KW-0812">Transmembrane</keyword>
<dbReference type="CDD" id="cd01347">
    <property type="entry name" value="ligand_gated_channel"/>
    <property type="match status" value="1"/>
</dbReference>
<evidence type="ECO:0000256" key="9">
    <source>
        <dbReference type="ARBA" id="ARBA00023136"/>
    </source>
</evidence>
<keyword evidence="13" id="KW-0732">Signal</keyword>
<evidence type="ECO:0000259" key="14">
    <source>
        <dbReference type="Pfam" id="PF00593"/>
    </source>
</evidence>
<proteinExistence type="inferred from homology"/>
<dbReference type="SUPFAM" id="SSF56935">
    <property type="entry name" value="Porins"/>
    <property type="match status" value="1"/>
</dbReference>
<feature type="domain" description="TonB-dependent receptor plug" evidence="15">
    <location>
        <begin position="49"/>
        <end position="158"/>
    </location>
</feature>
<sequence>MKRQVGRISMAALLCACAGGALAQAPAAGAGAKDSDEIVVTAQRRAERLQDVPIAVTAIDSAALQARQMTQLVDIMATVPNLHASNNIGQGSATTVFIRGVGETESIVAIDPPVGFYVDDVLIARQGVNNMALFDIERIEVLRGPQGTLYGRNTSAGAIKVVTKKPEFENGFLGEASYGRFDTWMLKGSANLALGPATAVRLNAMVGDGDGDTFNRVLNKRVNGTETVGVRGQLRHQAGDVEINLSADFARGNQNGRYGVDVSGLLRPPAPSLYISSTGTDMRNIGKAWGFAGTVEWPLSDALTLKSITGYRATQQRYNLELTDQNPSLYLVYSDVDSRQFTQELQANVTQDRFNLVAGLYYFNERSTQFIGDYIFSSFFFRKDIRVRADAIAGFAQGTFRLTDTLSLIAGGRLTHEVKAIDMSLKGDFTGTDRQFADFAGVPLFTNSTICGQVIPQRPKPVACRLSVTRFTPRLGLEYKPDEDLMLYASWTRGFKSGGWSARVNSAAEFLDFDPEQIDSYEAGLRSSLLDRRATVNLTGFYYDYTNRFASGTTPSGGFGIAITDAKIWGVELETSWRLAPGVRVTGNLAWQDNSLSRPATATIILGDRLQRSPAWQASAGLYVDTPVAERLNLLASADYSYMSKHFVSPQNFASTETGPINLVNASLGVRLDGRHELSVGCRNCFQANYFNQALPFPAFGFVTVYPGARASWTITARTRF</sequence>
<keyword evidence="7" id="KW-0406">Ion transport</keyword>
<dbReference type="AlphaFoldDB" id="A0A7G5IIA0"/>
<comment type="similarity">
    <text evidence="11 12">Belongs to the TonB-dependent receptor family.</text>
</comment>
<evidence type="ECO:0000256" key="13">
    <source>
        <dbReference type="SAM" id="SignalP"/>
    </source>
</evidence>
<dbReference type="PROSITE" id="PS52016">
    <property type="entry name" value="TONB_DEPENDENT_REC_3"/>
    <property type="match status" value="1"/>
</dbReference>
<keyword evidence="8 12" id="KW-0798">TonB box</keyword>
<keyword evidence="3 11" id="KW-1134">Transmembrane beta strand</keyword>